<reference evidence="2 3" key="1">
    <citation type="submission" date="2014-07" db="EMBL/GenBank/DDBJ databases">
        <title>Complete Genome of Bacillus megaterium Myophage Mater.</title>
        <authorList>
            <person name="Lancaster J.C."/>
            <person name="Hodde M.K."/>
            <person name="Hernandez A.C."/>
            <person name="Everett G.F.K."/>
        </authorList>
    </citation>
    <scope>NUCLEOTIDE SEQUENCE [LARGE SCALE GENOMIC DNA]</scope>
</reference>
<name>A0A0A0RNJ1_9CAUD</name>
<sequence length="35" mass="3900">MATTTGIILLNLTMLLLNTAVTTIHTIQITKEMRK</sequence>
<gene>
    <name evidence="2" type="ORF">CPT_Mater57</name>
</gene>
<proteinExistence type="predicted"/>
<keyword evidence="1" id="KW-0812">Transmembrane</keyword>
<keyword evidence="1" id="KW-0472">Membrane</keyword>
<dbReference type="GeneID" id="24606956"/>
<evidence type="ECO:0000313" key="2">
    <source>
        <dbReference type="EMBL" id="AIW03214.1"/>
    </source>
</evidence>
<organism evidence="2 3">
    <name type="scientific">Bacillus phage Mater</name>
    <dbReference type="NCBI Taxonomy" id="1540090"/>
    <lineage>
        <taxon>Viruses</taxon>
        <taxon>Duplodnaviria</taxon>
        <taxon>Heunggongvirae</taxon>
        <taxon>Uroviricota</taxon>
        <taxon>Caudoviricetes</taxon>
        <taxon>Herelleviridae</taxon>
        <taxon>Bastillevirinae</taxon>
        <taxon>Matervirus</taxon>
        <taxon>Matervirus mater</taxon>
    </lineage>
</organism>
<protein>
    <submittedName>
        <fullName evidence="2">Uncharacterized protein</fullName>
    </submittedName>
</protein>
<dbReference type="RefSeq" id="YP_009151016.1">
    <property type="nucleotide sequence ID" value="NC_027366.1"/>
</dbReference>
<dbReference type="Proteomes" id="UP000030206">
    <property type="component" value="Segment"/>
</dbReference>
<keyword evidence="1" id="KW-1133">Transmembrane helix</keyword>
<dbReference type="KEGG" id="vg:24606956"/>
<keyword evidence="3" id="KW-1185">Reference proteome</keyword>
<feature type="transmembrane region" description="Helical" evidence="1">
    <location>
        <begin position="6"/>
        <end position="27"/>
    </location>
</feature>
<accession>A0A0A0RNJ1</accession>
<evidence type="ECO:0000313" key="3">
    <source>
        <dbReference type="Proteomes" id="UP000030206"/>
    </source>
</evidence>
<dbReference type="EMBL" id="KM236245">
    <property type="protein sequence ID" value="AIW03214.1"/>
    <property type="molecule type" value="Genomic_DNA"/>
</dbReference>
<evidence type="ECO:0000256" key="1">
    <source>
        <dbReference type="SAM" id="Phobius"/>
    </source>
</evidence>